<accession>A0A5C8ES84</accession>
<feature type="transmembrane region" description="Helical" evidence="2">
    <location>
        <begin position="20"/>
        <end position="38"/>
    </location>
</feature>
<organism evidence="3 4">
    <name type="scientific">Brachyspira aalborgi</name>
    <dbReference type="NCBI Taxonomy" id="29522"/>
    <lineage>
        <taxon>Bacteria</taxon>
        <taxon>Pseudomonadati</taxon>
        <taxon>Spirochaetota</taxon>
        <taxon>Spirochaetia</taxon>
        <taxon>Brachyspirales</taxon>
        <taxon>Brachyspiraceae</taxon>
        <taxon>Brachyspira</taxon>
    </lineage>
</organism>
<sequence>MGLASVLTFLSKSKIAKASIIIFLIIVAFGTFAITVAVKNKAISEKETELQEYRDEIENLELINEALKKQIKYDKENAVVLKGFDNSKEYTKKVEREALTRTDNEAINSISNDYYNYYKRYGLPNSDKVYKSSFDETTRKILYSADCRQKRFDRSVSSKRNENITVASMVQYSVGNELFSIFRFY</sequence>
<dbReference type="EMBL" id="SAYD01000018">
    <property type="protein sequence ID" value="TXJ39050.1"/>
    <property type="molecule type" value="Genomic_DNA"/>
</dbReference>
<protein>
    <submittedName>
        <fullName evidence="3">Uncharacterized protein</fullName>
    </submittedName>
</protein>
<evidence type="ECO:0000256" key="1">
    <source>
        <dbReference type="SAM" id="Coils"/>
    </source>
</evidence>
<feature type="coiled-coil region" evidence="1">
    <location>
        <begin position="36"/>
        <end position="77"/>
    </location>
</feature>
<reference evidence="3 4" key="1">
    <citation type="journal article" date="1992" name="Lakartidningen">
        <title>[Penicillin V and not amoxicillin is the first choice preparation in acute otitis].</title>
        <authorList>
            <person name="Kamme C."/>
            <person name="Lundgren K."/>
            <person name="Prellner K."/>
        </authorList>
    </citation>
    <scope>NUCLEOTIDE SEQUENCE [LARGE SCALE GENOMIC DNA]</scope>
    <source>
        <strain evidence="3 4">PC3997IV</strain>
    </source>
</reference>
<evidence type="ECO:0000313" key="4">
    <source>
        <dbReference type="Proteomes" id="UP000325002"/>
    </source>
</evidence>
<dbReference type="AlphaFoldDB" id="A0A5C8ES84"/>
<proteinExistence type="predicted"/>
<dbReference type="RefSeq" id="WP_147778525.1">
    <property type="nucleotide sequence ID" value="NZ_SAYD01000018.1"/>
</dbReference>
<dbReference type="Proteomes" id="UP000325002">
    <property type="component" value="Unassembled WGS sequence"/>
</dbReference>
<gene>
    <name evidence="3" type="ORF">EPJ81_08025</name>
</gene>
<keyword evidence="2" id="KW-0812">Transmembrane</keyword>
<keyword evidence="1" id="KW-0175">Coiled coil</keyword>
<evidence type="ECO:0000313" key="3">
    <source>
        <dbReference type="EMBL" id="TXJ39050.1"/>
    </source>
</evidence>
<evidence type="ECO:0000256" key="2">
    <source>
        <dbReference type="SAM" id="Phobius"/>
    </source>
</evidence>
<comment type="caution">
    <text evidence="3">The sequence shown here is derived from an EMBL/GenBank/DDBJ whole genome shotgun (WGS) entry which is preliminary data.</text>
</comment>
<keyword evidence="2" id="KW-1133">Transmembrane helix</keyword>
<name>A0A5C8ES84_9SPIR</name>
<keyword evidence="2" id="KW-0472">Membrane</keyword>